<keyword evidence="6" id="KW-1185">Reference proteome</keyword>
<dbReference type="Proteomes" id="UP000636479">
    <property type="component" value="Unassembled WGS sequence"/>
</dbReference>
<dbReference type="OrthoDB" id="6220758at2759"/>
<evidence type="ECO:0000256" key="3">
    <source>
        <dbReference type="ARBA" id="ARBA00076361"/>
    </source>
</evidence>
<dbReference type="InterPro" id="IPR004000">
    <property type="entry name" value="Actin"/>
</dbReference>
<dbReference type="AlphaFoldDB" id="A0A8H6WHQ2"/>
<dbReference type="SMART" id="SM00268">
    <property type="entry name" value="ACTIN"/>
    <property type="match status" value="1"/>
</dbReference>
<evidence type="ECO:0000256" key="4">
    <source>
        <dbReference type="ARBA" id="ARBA00083222"/>
    </source>
</evidence>
<dbReference type="EMBL" id="JACAZF010000002">
    <property type="protein sequence ID" value="KAF7312684.1"/>
    <property type="molecule type" value="Genomic_DNA"/>
</dbReference>
<dbReference type="InterPro" id="IPR043129">
    <property type="entry name" value="ATPase_NBD"/>
</dbReference>
<comment type="caution">
    <text evidence="5">The sequence shown here is derived from an EMBL/GenBank/DDBJ whole genome shotgun (WGS) entry which is preliminary data.</text>
</comment>
<dbReference type="PANTHER" id="PTHR11937">
    <property type="entry name" value="ACTIN"/>
    <property type="match status" value="1"/>
</dbReference>
<dbReference type="Pfam" id="PF00022">
    <property type="entry name" value="Actin"/>
    <property type="match status" value="1"/>
</dbReference>
<dbReference type="PRINTS" id="PR00190">
    <property type="entry name" value="ACTIN"/>
</dbReference>
<organism evidence="5 6">
    <name type="scientific">Mycena indigotica</name>
    <dbReference type="NCBI Taxonomy" id="2126181"/>
    <lineage>
        <taxon>Eukaryota</taxon>
        <taxon>Fungi</taxon>
        <taxon>Dikarya</taxon>
        <taxon>Basidiomycota</taxon>
        <taxon>Agaricomycotina</taxon>
        <taxon>Agaricomycetes</taxon>
        <taxon>Agaricomycetidae</taxon>
        <taxon>Agaricales</taxon>
        <taxon>Marasmiineae</taxon>
        <taxon>Mycenaceae</taxon>
        <taxon>Mycena</taxon>
    </lineage>
</organism>
<gene>
    <name evidence="5" type="ORF">MIND_00282800</name>
</gene>
<reference evidence="5" key="1">
    <citation type="submission" date="2020-05" db="EMBL/GenBank/DDBJ databases">
        <title>Mycena genomes resolve the evolution of fungal bioluminescence.</title>
        <authorList>
            <person name="Tsai I.J."/>
        </authorList>
    </citation>
    <scope>NUCLEOTIDE SEQUENCE</scope>
    <source>
        <strain evidence="5">171206Taipei</strain>
    </source>
</reference>
<protein>
    <recommendedName>
        <fullName evidence="2">Centractin</fullName>
    </recommendedName>
    <alternativeName>
        <fullName evidence="3">Actin-like protein</fullName>
    </alternativeName>
    <alternativeName>
        <fullName evidence="4">Actin-related protein 1</fullName>
    </alternativeName>
</protein>
<dbReference type="GeneID" id="59342213"/>
<dbReference type="SUPFAM" id="SSF53067">
    <property type="entry name" value="Actin-like ATPase domain"/>
    <property type="match status" value="2"/>
</dbReference>
<dbReference type="FunFam" id="3.30.420.40:FF:000050">
    <property type="entry name" value="Actin, alpha skeletal muscle"/>
    <property type="match status" value="1"/>
</dbReference>
<name>A0A8H6WHQ2_9AGAR</name>
<sequence>MLFHSNFLGSDAPHSVFRSVIGYPRHGGIDIFGNTGILIGDAALSRSEGTLHSAIEAGVITNWDHAQMLWKHAFDHELNIAMGDNSVLLTEPVDIHTPIRQKVAQIMFEDFNVPALCIRPTAMLALQGAGQVTGMVLESGAGMTQSVPVHEGQVLRQGVRKAAYGGRDITDFLVLLLKNRGYELKTRGERAIIDEMKQKLCLITEDFAVEMANGAELEPREHTNALRYELPDGQTITMGTARFVAPEALFQPSLMGSNQTPVHDTILASLAFSDQSIQPNLASNIVLSGGNTLFPGYHGRLMNEIARSAPSDLVSHASQLFLKSCSLGRH</sequence>
<dbReference type="Gene3D" id="3.30.420.40">
    <property type="match status" value="2"/>
</dbReference>
<evidence type="ECO:0000313" key="5">
    <source>
        <dbReference type="EMBL" id="KAF7312684.1"/>
    </source>
</evidence>
<comment type="similarity">
    <text evidence="1">Belongs to the actin family. ARP1 subfamily.</text>
</comment>
<evidence type="ECO:0000256" key="1">
    <source>
        <dbReference type="ARBA" id="ARBA00038483"/>
    </source>
</evidence>
<proteinExistence type="inferred from homology"/>
<dbReference type="GO" id="GO:0005869">
    <property type="term" value="C:dynactin complex"/>
    <property type="evidence" value="ECO:0007669"/>
    <property type="project" value="UniProtKB-ARBA"/>
</dbReference>
<dbReference type="FunFam" id="3.90.640.10:FF:000007">
    <property type="entry name" value="Actin like 7B"/>
    <property type="match status" value="1"/>
</dbReference>
<dbReference type="RefSeq" id="XP_037224792.1">
    <property type="nucleotide sequence ID" value="XM_037359697.1"/>
</dbReference>
<dbReference type="Gene3D" id="3.90.640.10">
    <property type="entry name" value="Actin, Chain A, domain 4"/>
    <property type="match status" value="1"/>
</dbReference>
<evidence type="ECO:0000256" key="2">
    <source>
        <dbReference type="ARBA" id="ARBA00073387"/>
    </source>
</evidence>
<accession>A0A8H6WHQ2</accession>
<evidence type="ECO:0000313" key="6">
    <source>
        <dbReference type="Proteomes" id="UP000636479"/>
    </source>
</evidence>